<name>A0A0F6B1K0_SALT1</name>
<sequence>MRNAITADLCWRLIWLNRDHTAPHLTTQINSTSSFCSFRMFCVI</sequence>
<proteinExistence type="predicted"/>
<gene>
    <name evidence="1" type="ordered locus">STM14_1915</name>
</gene>
<organism evidence="1 2">
    <name type="scientific">Salmonella typhimurium (strain 14028s / SGSC 2262)</name>
    <dbReference type="NCBI Taxonomy" id="588858"/>
    <lineage>
        <taxon>Bacteria</taxon>
        <taxon>Pseudomonadati</taxon>
        <taxon>Pseudomonadota</taxon>
        <taxon>Gammaproteobacteria</taxon>
        <taxon>Enterobacterales</taxon>
        <taxon>Enterobacteriaceae</taxon>
        <taxon>Salmonella</taxon>
    </lineage>
</organism>
<dbReference type="HOGENOM" id="CLU_3221858_0_0_6"/>
<dbReference type="Proteomes" id="UP000002695">
    <property type="component" value="Chromosome"/>
</dbReference>
<accession>A0A0F6B1K0</accession>
<keyword evidence="2" id="KW-1185">Reference proteome</keyword>
<dbReference type="AlphaFoldDB" id="A0A0F6B1K0"/>
<reference evidence="1 2" key="1">
    <citation type="journal article" date="2010" name="J. Bacteriol.">
        <title>Short-term signatures of evolutionary change in the Salmonella enterica serovar typhimurium 14028 genome.</title>
        <authorList>
            <person name="Jarvik T."/>
            <person name="Smillie C."/>
            <person name="Groisman E.A."/>
            <person name="Ochman H."/>
        </authorList>
    </citation>
    <scope>NUCLEOTIDE SEQUENCE [LARGE SCALE GENOMIC DNA]</scope>
    <source>
        <strain evidence="2">14028s / SGSC 2262</strain>
    </source>
</reference>
<protein>
    <submittedName>
        <fullName evidence="1">Uncharacterized protein</fullName>
    </submittedName>
</protein>
<evidence type="ECO:0000313" key="2">
    <source>
        <dbReference type="Proteomes" id="UP000002695"/>
    </source>
</evidence>
<evidence type="ECO:0000313" key="1">
    <source>
        <dbReference type="EMBL" id="ACY88386.1"/>
    </source>
</evidence>
<dbReference type="EMBL" id="CP001363">
    <property type="protein sequence ID" value="ACY88386.1"/>
    <property type="molecule type" value="Genomic_DNA"/>
</dbReference>
<dbReference type="KEGG" id="seo:STM14_1915"/>